<dbReference type="Pfam" id="PF08032">
    <property type="entry name" value="SpoU_sub_bind"/>
    <property type="match status" value="1"/>
</dbReference>
<dbReference type="InterPro" id="IPR004441">
    <property type="entry name" value="rRNA_MeTrfase_TrmH"/>
</dbReference>
<feature type="domain" description="RNA 2-O ribose methyltransferase substrate binding" evidence="4">
    <location>
        <begin position="6"/>
        <end position="81"/>
    </location>
</feature>
<evidence type="ECO:0000256" key="2">
    <source>
        <dbReference type="ARBA" id="ARBA00022603"/>
    </source>
</evidence>
<evidence type="ECO:0000256" key="3">
    <source>
        <dbReference type="ARBA" id="ARBA00022679"/>
    </source>
</evidence>
<evidence type="ECO:0000259" key="4">
    <source>
        <dbReference type="SMART" id="SM00967"/>
    </source>
</evidence>
<dbReference type="SUPFAM" id="SSF75217">
    <property type="entry name" value="alpha/beta knot"/>
    <property type="match status" value="1"/>
</dbReference>
<dbReference type="InterPro" id="IPR029026">
    <property type="entry name" value="tRNA_m1G_MTases_N"/>
</dbReference>
<dbReference type="Pfam" id="PF00588">
    <property type="entry name" value="SpoU_methylase"/>
    <property type="match status" value="1"/>
</dbReference>
<dbReference type="NCBIfam" id="TIGR00186">
    <property type="entry name" value="rRNA_methyl_3"/>
    <property type="match status" value="1"/>
</dbReference>
<organism evidence="5 6">
    <name type="scientific">Caloranaerobacter azorensis H53214</name>
    <dbReference type="NCBI Taxonomy" id="1156417"/>
    <lineage>
        <taxon>Bacteria</taxon>
        <taxon>Bacillati</taxon>
        <taxon>Bacillota</taxon>
        <taxon>Tissierellia</taxon>
        <taxon>Tissierellales</taxon>
        <taxon>Thermohalobacteraceae</taxon>
        <taxon>Caloranaerobacter</taxon>
    </lineage>
</organism>
<dbReference type="InterPro" id="IPR029064">
    <property type="entry name" value="Ribosomal_eL30-like_sf"/>
</dbReference>
<dbReference type="PANTHER" id="PTHR46429:SF1">
    <property type="entry name" value="23S RRNA (GUANOSINE-2'-O-)-METHYLTRANSFERASE RLMB"/>
    <property type="match status" value="1"/>
</dbReference>
<proteinExistence type="inferred from homology"/>
<keyword evidence="2 5" id="KW-0489">Methyltransferase</keyword>
<dbReference type="GO" id="GO:0032259">
    <property type="term" value="P:methylation"/>
    <property type="evidence" value="ECO:0007669"/>
    <property type="project" value="UniProtKB-KW"/>
</dbReference>
<dbReference type="Gene3D" id="3.30.1330.30">
    <property type="match status" value="1"/>
</dbReference>
<dbReference type="CDD" id="cd18103">
    <property type="entry name" value="SpoU-like_RlmB"/>
    <property type="match status" value="1"/>
</dbReference>
<evidence type="ECO:0000256" key="1">
    <source>
        <dbReference type="ARBA" id="ARBA00007228"/>
    </source>
</evidence>
<dbReference type="Gene3D" id="3.40.1280.10">
    <property type="match status" value="1"/>
</dbReference>
<sequence>MQNQGLIEGRNPVLEALKSNRNIEKIMIAKGAEKGSIKKIKAIAKERGIVIQYVDRNKLDSISCTSSHQGVIAIGSAYEYKTVEDILNYAENLKEDPFIIILDGVKDPHNLGAIMRTAECAGAHGIIIPKRRSVGLTPVVAKSSAGAIEYLPIAKVSNIVYTIEKLKENGIWVCAADMDEESNYYEKDLRGPLAIVIGSEGEGISRLVKEKCDFLVKIPMKGKVTSLNASVAASILIYEVLRQRSLGR</sequence>
<comment type="similarity">
    <text evidence="1">Belongs to the class IV-like SAM-binding methyltransferase superfamily. RNA methyltransferase TrmH family.</text>
</comment>
<protein>
    <submittedName>
        <fullName evidence="5">RNA methyltransferase</fullName>
    </submittedName>
</protein>
<name>A0A096DK59_9FIRM</name>
<dbReference type="SMART" id="SM00967">
    <property type="entry name" value="SpoU_sub_bind"/>
    <property type="match status" value="1"/>
</dbReference>
<gene>
    <name evidence="5" type="ORF">Y919_10720</name>
</gene>
<dbReference type="InterPro" id="IPR029028">
    <property type="entry name" value="Alpha/beta_knot_MTases"/>
</dbReference>
<reference evidence="5 6" key="1">
    <citation type="submission" date="2013-12" db="EMBL/GenBank/DDBJ databases">
        <title>Draft genome sequence of Caloranaerobacter sp. H53214.</title>
        <authorList>
            <person name="Jiang L.J."/>
            <person name="Shao Z.Z."/>
            <person name="Long M.N."/>
        </authorList>
    </citation>
    <scope>NUCLEOTIDE SEQUENCE [LARGE SCALE GENOMIC DNA]</scope>
    <source>
        <strain evidence="5 6">H53214</strain>
    </source>
</reference>
<evidence type="ECO:0000313" key="6">
    <source>
        <dbReference type="Proteomes" id="UP000029622"/>
    </source>
</evidence>
<dbReference type="SUPFAM" id="SSF55315">
    <property type="entry name" value="L30e-like"/>
    <property type="match status" value="1"/>
</dbReference>
<dbReference type="InterPro" id="IPR001537">
    <property type="entry name" value="SpoU_MeTrfase"/>
</dbReference>
<dbReference type="AlphaFoldDB" id="A0A096DK59"/>
<dbReference type="STRING" id="1156417.Y919_10720"/>
<dbReference type="Proteomes" id="UP000029622">
    <property type="component" value="Unassembled WGS sequence"/>
</dbReference>
<dbReference type="InterPro" id="IPR013123">
    <property type="entry name" value="SpoU_subst-bd"/>
</dbReference>
<dbReference type="RefSeq" id="WP_035164644.1">
    <property type="nucleotide sequence ID" value="NZ_AZTB01000069.1"/>
</dbReference>
<dbReference type="GO" id="GO:0008173">
    <property type="term" value="F:RNA methyltransferase activity"/>
    <property type="evidence" value="ECO:0007669"/>
    <property type="project" value="InterPro"/>
</dbReference>
<accession>A0A096DK59</accession>
<dbReference type="GO" id="GO:0003723">
    <property type="term" value="F:RNA binding"/>
    <property type="evidence" value="ECO:0007669"/>
    <property type="project" value="InterPro"/>
</dbReference>
<dbReference type="PANTHER" id="PTHR46429">
    <property type="entry name" value="23S RRNA (GUANOSINE-2'-O-)-METHYLTRANSFERASE RLMB"/>
    <property type="match status" value="1"/>
</dbReference>
<dbReference type="EMBL" id="AZTB01000069">
    <property type="protein sequence ID" value="KGG79661.1"/>
    <property type="molecule type" value="Genomic_DNA"/>
</dbReference>
<evidence type="ECO:0000313" key="5">
    <source>
        <dbReference type="EMBL" id="KGG79661.1"/>
    </source>
</evidence>
<comment type="caution">
    <text evidence="5">The sequence shown here is derived from an EMBL/GenBank/DDBJ whole genome shotgun (WGS) entry which is preliminary data.</text>
</comment>
<keyword evidence="3 5" id="KW-0808">Transferase</keyword>
<dbReference type="GO" id="GO:0006396">
    <property type="term" value="P:RNA processing"/>
    <property type="evidence" value="ECO:0007669"/>
    <property type="project" value="InterPro"/>
</dbReference>
<dbReference type="GO" id="GO:0005829">
    <property type="term" value="C:cytosol"/>
    <property type="evidence" value="ECO:0007669"/>
    <property type="project" value="TreeGrafter"/>
</dbReference>
<dbReference type="FunFam" id="3.40.1280.10:FF:000008">
    <property type="entry name" value="Group 3 RNA methyltransferase TrmH"/>
    <property type="match status" value="1"/>
</dbReference>